<proteinExistence type="predicted"/>
<comment type="caution">
    <text evidence="1">The sequence shown here is derived from an EMBL/GenBank/DDBJ whole genome shotgun (WGS) entry which is preliminary data.</text>
</comment>
<sequence>MPSKAAVREILRGKKYIINNKINTNTHFNIRVRESLTAAELKSRSDLVKQCFKMRSEHPGADYVIYASNIILRSEIDNFKKTLPKN</sequence>
<keyword evidence="2" id="KW-1185">Reference proteome</keyword>
<evidence type="ECO:0000313" key="1">
    <source>
        <dbReference type="EMBL" id="CAK5016139.1"/>
    </source>
</evidence>
<dbReference type="Proteomes" id="UP001497535">
    <property type="component" value="Unassembled WGS sequence"/>
</dbReference>
<protein>
    <submittedName>
        <fullName evidence="1">Uncharacterized protein</fullName>
    </submittedName>
</protein>
<evidence type="ECO:0000313" key="2">
    <source>
        <dbReference type="Proteomes" id="UP001497535"/>
    </source>
</evidence>
<organism evidence="1 2">
    <name type="scientific">Meloidogyne enterolobii</name>
    <name type="common">Root-knot nematode worm</name>
    <name type="synonym">Meloidogyne mayaguensis</name>
    <dbReference type="NCBI Taxonomy" id="390850"/>
    <lineage>
        <taxon>Eukaryota</taxon>
        <taxon>Metazoa</taxon>
        <taxon>Ecdysozoa</taxon>
        <taxon>Nematoda</taxon>
        <taxon>Chromadorea</taxon>
        <taxon>Rhabditida</taxon>
        <taxon>Tylenchina</taxon>
        <taxon>Tylenchomorpha</taxon>
        <taxon>Tylenchoidea</taxon>
        <taxon>Meloidogynidae</taxon>
        <taxon>Meloidogyninae</taxon>
        <taxon>Meloidogyne</taxon>
    </lineage>
</organism>
<reference evidence="1" key="1">
    <citation type="submission" date="2023-11" db="EMBL/GenBank/DDBJ databases">
        <authorList>
            <person name="Poullet M."/>
        </authorList>
    </citation>
    <scope>NUCLEOTIDE SEQUENCE</scope>
    <source>
        <strain evidence="1">E1834</strain>
    </source>
</reference>
<dbReference type="EMBL" id="CAVMJV010000002">
    <property type="protein sequence ID" value="CAK5016139.1"/>
    <property type="molecule type" value="Genomic_DNA"/>
</dbReference>
<gene>
    <name evidence="1" type="ORF">MENTE1834_LOCUS3215</name>
</gene>
<name>A0ACB0XTA1_MELEN</name>
<accession>A0ACB0XTA1</accession>